<evidence type="ECO:0000256" key="2">
    <source>
        <dbReference type="ARBA" id="ARBA00022679"/>
    </source>
</evidence>
<dbReference type="Proteomes" id="UP000567179">
    <property type="component" value="Unassembled WGS sequence"/>
</dbReference>
<sequence>MAMRVSCDFSGTMSDVRALQRIYSLLLTHLFIHLPTTSFTHCSTDLHFPLKPIQTFHTSPASPLTPSTTGILDTPSTPTQIQTPLLNLDVGEIEGKPFSRNFDDLLEGLGLSHPSIAEAEQGGKCGITIHELPDIDDMMASPDWLQRCAPVDFGSTTKRPGALSVIHEELGESPVMTVPTACLADFEFDFDAFDPPCCNGVNDNRNVNSATTDLAEGSEPEQFRILDGTNNSGDADLFDHLANGNLVDLLNTNGPLASHQTIFYASELLSALSYLHSNGIVHRNVEPRTVLINNDGHIVLTDFSYAGYLSQATTTNHRVVDFSRAEKASVAYHAPELLLGWAHDAAVDCWSFGAVFYFLLFGHNPFENQDGSTTHTGIYERILRSPISVDSMRLVHPMARDLILKCLDRNPSIRWNMDQVKGHPYFSSTDWDQVSSMRLEGTSQLVKSPPPPVKPSVFQSPYSANLNPTVRDSERHLPLGFNLDIYSRQDIAKESMRRDSLQDITKAVERCKPLPRLLDIVQEDEPLSLNLTGRMANAEDVDEHGPNGIDVVPRQPPEDALTKSERMSRFWDEIDREERCAGSVAPSLNSMEFGSAAPGVSYTKAPKLRKHHSAMQTRNRLFNISTSSLHNILRWRARSSTTLRETPPATQSRNQSHDSQHDLPIGVHHMGSGIGFTYNVPAAVPSKLSMCSFVPPCHVFSKRLSTSFHRTGNVGILASSNSNDMAKSGQQNVRQHIEFSLPSCDTEPPVIEARHNTTVAATPITTPAKPDTAPHSKHAGNGTFIRDMYRSPGWIVAPPENVPSPMPLVNSRSNISSARRHDRRASMYVPAEPLSPATLVNGASTTNTSDPDDGDNNCHINIVIPKNLEFEFDIPHQWARGSTLRLVPQPTNSDQCDQSYDDSADISMCTMAARSAL</sequence>
<dbReference type="EMBL" id="JAACJJ010000056">
    <property type="protein sequence ID" value="KAF5311908.1"/>
    <property type="molecule type" value="Genomic_DNA"/>
</dbReference>
<proteinExistence type="predicted"/>
<evidence type="ECO:0000256" key="1">
    <source>
        <dbReference type="ARBA" id="ARBA00022527"/>
    </source>
</evidence>
<dbReference type="Pfam" id="PF00069">
    <property type="entry name" value="Pkinase"/>
    <property type="match status" value="1"/>
</dbReference>
<feature type="compositionally biased region" description="Polar residues" evidence="6">
    <location>
        <begin position="639"/>
        <end position="654"/>
    </location>
</feature>
<keyword evidence="5" id="KW-0067">ATP-binding</keyword>
<gene>
    <name evidence="8" type="ORF">D9619_003623</name>
</gene>
<keyword evidence="9" id="KW-1185">Reference proteome</keyword>
<evidence type="ECO:0000256" key="4">
    <source>
        <dbReference type="ARBA" id="ARBA00022777"/>
    </source>
</evidence>
<evidence type="ECO:0000313" key="8">
    <source>
        <dbReference type="EMBL" id="KAF5311908.1"/>
    </source>
</evidence>
<feature type="compositionally biased region" description="Basic and acidic residues" evidence="6">
    <location>
        <begin position="556"/>
        <end position="565"/>
    </location>
</feature>
<name>A0A8H5ETY8_9AGAR</name>
<feature type="region of interest" description="Disordered" evidence="6">
    <location>
        <begin position="836"/>
        <end position="857"/>
    </location>
</feature>
<dbReference type="Gene3D" id="1.10.510.10">
    <property type="entry name" value="Transferase(Phosphotransferase) domain 1"/>
    <property type="match status" value="1"/>
</dbReference>
<keyword evidence="4" id="KW-0418">Kinase</keyword>
<organism evidence="8 9">
    <name type="scientific">Psilocybe cf. subviscida</name>
    <dbReference type="NCBI Taxonomy" id="2480587"/>
    <lineage>
        <taxon>Eukaryota</taxon>
        <taxon>Fungi</taxon>
        <taxon>Dikarya</taxon>
        <taxon>Basidiomycota</taxon>
        <taxon>Agaricomycotina</taxon>
        <taxon>Agaricomycetes</taxon>
        <taxon>Agaricomycetidae</taxon>
        <taxon>Agaricales</taxon>
        <taxon>Agaricineae</taxon>
        <taxon>Strophariaceae</taxon>
        <taxon>Psilocybe</taxon>
    </lineage>
</organism>
<feature type="region of interest" description="Disordered" evidence="6">
    <location>
        <begin position="639"/>
        <end position="662"/>
    </location>
</feature>
<feature type="domain" description="Protein kinase" evidence="7">
    <location>
        <begin position="164"/>
        <end position="426"/>
    </location>
</feature>
<dbReference type="GO" id="GO:0004674">
    <property type="term" value="F:protein serine/threonine kinase activity"/>
    <property type="evidence" value="ECO:0007669"/>
    <property type="project" value="UniProtKB-KW"/>
</dbReference>
<evidence type="ECO:0000256" key="5">
    <source>
        <dbReference type="ARBA" id="ARBA00022840"/>
    </source>
</evidence>
<evidence type="ECO:0000259" key="7">
    <source>
        <dbReference type="PROSITE" id="PS50011"/>
    </source>
</evidence>
<dbReference type="PROSITE" id="PS50011">
    <property type="entry name" value="PROTEIN_KINASE_DOM"/>
    <property type="match status" value="1"/>
</dbReference>
<keyword evidence="3" id="KW-0547">Nucleotide-binding</keyword>
<reference evidence="8 9" key="1">
    <citation type="journal article" date="2020" name="ISME J.">
        <title>Uncovering the hidden diversity of litter-decomposition mechanisms in mushroom-forming fungi.</title>
        <authorList>
            <person name="Floudas D."/>
            <person name="Bentzer J."/>
            <person name="Ahren D."/>
            <person name="Johansson T."/>
            <person name="Persson P."/>
            <person name="Tunlid A."/>
        </authorList>
    </citation>
    <scope>NUCLEOTIDE SEQUENCE [LARGE SCALE GENOMIC DNA]</scope>
    <source>
        <strain evidence="8 9">CBS 101986</strain>
    </source>
</reference>
<accession>A0A8H5ETY8</accession>
<comment type="caution">
    <text evidence="8">The sequence shown here is derived from an EMBL/GenBank/DDBJ whole genome shotgun (WGS) entry which is preliminary data.</text>
</comment>
<evidence type="ECO:0000256" key="3">
    <source>
        <dbReference type="ARBA" id="ARBA00022741"/>
    </source>
</evidence>
<dbReference type="AlphaFoldDB" id="A0A8H5ETY8"/>
<dbReference type="PANTHER" id="PTHR24351">
    <property type="entry name" value="RIBOSOMAL PROTEIN S6 KINASE"/>
    <property type="match status" value="1"/>
</dbReference>
<keyword evidence="2" id="KW-0808">Transferase</keyword>
<dbReference type="InterPro" id="IPR000719">
    <property type="entry name" value="Prot_kinase_dom"/>
</dbReference>
<evidence type="ECO:0000256" key="6">
    <source>
        <dbReference type="SAM" id="MobiDB-lite"/>
    </source>
</evidence>
<dbReference type="OrthoDB" id="347657at2759"/>
<feature type="region of interest" description="Disordered" evidence="6">
    <location>
        <begin position="543"/>
        <end position="565"/>
    </location>
</feature>
<dbReference type="SUPFAM" id="SSF56112">
    <property type="entry name" value="Protein kinase-like (PK-like)"/>
    <property type="match status" value="1"/>
</dbReference>
<keyword evidence="1" id="KW-0723">Serine/threonine-protein kinase</keyword>
<dbReference type="SMART" id="SM00220">
    <property type="entry name" value="S_TKc"/>
    <property type="match status" value="1"/>
</dbReference>
<evidence type="ECO:0000313" key="9">
    <source>
        <dbReference type="Proteomes" id="UP000567179"/>
    </source>
</evidence>
<protein>
    <recommendedName>
        <fullName evidence="7">Protein kinase domain-containing protein</fullName>
    </recommendedName>
</protein>
<dbReference type="GO" id="GO:0005524">
    <property type="term" value="F:ATP binding"/>
    <property type="evidence" value="ECO:0007669"/>
    <property type="project" value="UniProtKB-KW"/>
</dbReference>
<dbReference type="InterPro" id="IPR011009">
    <property type="entry name" value="Kinase-like_dom_sf"/>
</dbReference>